<dbReference type="Proteomes" id="UP000018454">
    <property type="component" value="Unassembled WGS sequence"/>
</dbReference>
<evidence type="ECO:0000313" key="3">
    <source>
        <dbReference type="EMBL" id="EGE47724.1"/>
    </source>
</evidence>
<feature type="chain" id="PRO_5003272310" description="Lipoprotein" evidence="2">
    <location>
        <begin position="26"/>
        <end position="88"/>
    </location>
</feature>
<evidence type="ECO:0008006" key="5">
    <source>
        <dbReference type="Google" id="ProtNLM"/>
    </source>
</evidence>
<protein>
    <recommendedName>
        <fullName evidence="5">Lipoprotein</fullName>
    </recommendedName>
</protein>
<organism evidence="3 4">
    <name type="scientific">Acetobacter pomorum DM001</name>
    <dbReference type="NCBI Taxonomy" id="945681"/>
    <lineage>
        <taxon>Bacteria</taxon>
        <taxon>Pseudomonadati</taxon>
        <taxon>Pseudomonadota</taxon>
        <taxon>Alphaproteobacteria</taxon>
        <taxon>Acetobacterales</taxon>
        <taxon>Acetobacteraceae</taxon>
        <taxon>Acetobacter</taxon>
    </lineage>
</organism>
<keyword evidence="2" id="KW-0732">Signal</keyword>
<feature type="signal peptide" evidence="2">
    <location>
        <begin position="1"/>
        <end position="25"/>
    </location>
</feature>
<comment type="caution">
    <text evidence="3">The sequence shown here is derived from an EMBL/GenBank/DDBJ whole genome shotgun (WGS) entry which is preliminary data.</text>
</comment>
<name>F1YU57_9PROT</name>
<evidence type="ECO:0000256" key="1">
    <source>
        <dbReference type="SAM" id="MobiDB-lite"/>
    </source>
</evidence>
<proteinExistence type="predicted"/>
<dbReference type="PROSITE" id="PS51257">
    <property type="entry name" value="PROKAR_LIPOPROTEIN"/>
    <property type="match status" value="1"/>
</dbReference>
<evidence type="ECO:0000256" key="2">
    <source>
        <dbReference type="SAM" id="SignalP"/>
    </source>
</evidence>
<gene>
    <name evidence="3" type="ORF">APO_1357</name>
</gene>
<feature type="region of interest" description="Disordered" evidence="1">
    <location>
        <begin position="26"/>
        <end position="88"/>
    </location>
</feature>
<sequence>MWIRDMKLKSATVLAGLLLALTACHEQPASDSSPLFHDKAHQKAPPPIIEDEDENPHGGPALDENDGYRPDSSKASGPYMGTGAGGSP</sequence>
<dbReference type="EMBL" id="AEUP01000026">
    <property type="protein sequence ID" value="EGE47724.1"/>
    <property type="molecule type" value="Genomic_DNA"/>
</dbReference>
<dbReference type="AlphaFoldDB" id="F1YU57"/>
<accession>F1YU57</accession>
<evidence type="ECO:0000313" key="4">
    <source>
        <dbReference type="Proteomes" id="UP000018454"/>
    </source>
</evidence>
<reference evidence="3 4" key="1">
    <citation type="journal article" date="2011" name="Science">
        <title>Drosophila microbiome modulates host developmental and metabolic homeostasis via insulin signaling.</title>
        <authorList>
            <person name="Shin S.C."/>
            <person name="Kim S.H."/>
            <person name="You H."/>
            <person name="Kim B."/>
            <person name="Kim A.C."/>
            <person name="Lee K.A."/>
            <person name="Yoon J.H."/>
            <person name="Ryu J.H."/>
            <person name="Lee W.J."/>
        </authorList>
    </citation>
    <scope>NUCLEOTIDE SEQUENCE [LARGE SCALE GENOMIC DNA]</scope>
    <source>
        <strain evidence="3 4">DM001</strain>
    </source>
</reference>